<proteinExistence type="predicted"/>
<dbReference type="OMA" id="ANKMSAT"/>
<organism evidence="2 3">
    <name type="scientific">Rhizopus microsporus</name>
    <dbReference type="NCBI Taxonomy" id="58291"/>
    <lineage>
        <taxon>Eukaryota</taxon>
        <taxon>Fungi</taxon>
        <taxon>Fungi incertae sedis</taxon>
        <taxon>Mucoromycota</taxon>
        <taxon>Mucoromycotina</taxon>
        <taxon>Mucoromycetes</taxon>
        <taxon>Mucorales</taxon>
        <taxon>Mucorineae</taxon>
        <taxon>Rhizopodaceae</taxon>
        <taxon>Rhizopus</taxon>
    </lineage>
</organism>
<evidence type="ECO:0000256" key="1">
    <source>
        <dbReference type="SAM" id="MobiDB-lite"/>
    </source>
</evidence>
<protein>
    <submittedName>
        <fullName evidence="2">Uncharacterized protein</fullName>
    </submittedName>
</protein>
<dbReference type="EMBL" id="KV921259">
    <property type="protein sequence ID" value="ORE23281.1"/>
    <property type="molecule type" value="Genomic_DNA"/>
</dbReference>
<feature type="region of interest" description="Disordered" evidence="1">
    <location>
        <begin position="1"/>
        <end position="123"/>
    </location>
</feature>
<gene>
    <name evidence="2" type="ORF">BCV71DRAFT_224023</name>
</gene>
<evidence type="ECO:0000313" key="3">
    <source>
        <dbReference type="Proteomes" id="UP000242381"/>
    </source>
</evidence>
<dbReference type="VEuPathDB" id="FungiDB:BCV72DRAFT_241793"/>
<feature type="compositionally biased region" description="Polar residues" evidence="1">
    <location>
        <begin position="1"/>
        <end position="33"/>
    </location>
</feature>
<sequence>MSTQQYTNDNTLPTTTSNPDDYQQDPNQTSSGNLRVERTTDDLANKMSATPRSLSSTVSNQGSSTNSSMTEPPSADSNAFFEPDRNDEQTQMSPGERAKKLEKEMKDTDINRQRDTQGGALFL</sequence>
<accession>A0A0A1NAK6</accession>
<name>A0A0A1NAK6_RHIZD</name>
<feature type="compositionally biased region" description="Polar residues" evidence="1">
    <location>
        <begin position="47"/>
        <end position="77"/>
    </location>
</feature>
<dbReference type="AlphaFoldDB" id="A0A0A1NAK6"/>
<feature type="compositionally biased region" description="Basic and acidic residues" evidence="1">
    <location>
        <begin position="96"/>
        <end position="115"/>
    </location>
</feature>
<evidence type="ECO:0000313" key="2">
    <source>
        <dbReference type="EMBL" id="ORE23281.1"/>
    </source>
</evidence>
<reference evidence="2 3" key="1">
    <citation type="journal article" date="2016" name="Proc. Natl. Acad. Sci. U.S.A.">
        <title>Lipid metabolic changes in an early divergent fungus govern the establishment of a mutualistic symbiosis with endobacteria.</title>
        <authorList>
            <person name="Lastovetsky O.A."/>
            <person name="Gaspar M.L."/>
            <person name="Mondo S.J."/>
            <person name="LaButti K.M."/>
            <person name="Sandor L."/>
            <person name="Grigoriev I.V."/>
            <person name="Henry S.A."/>
            <person name="Pawlowska T.E."/>
        </authorList>
    </citation>
    <scope>NUCLEOTIDE SEQUENCE [LARGE SCALE GENOMIC DNA]</scope>
    <source>
        <strain evidence="2 3">ATCC 11559</strain>
    </source>
</reference>
<dbReference type="Proteomes" id="UP000242381">
    <property type="component" value="Unassembled WGS sequence"/>
</dbReference>
<feature type="compositionally biased region" description="Basic and acidic residues" evidence="1">
    <location>
        <begin position="35"/>
        <end position="44"/>
    </location>
</feature>